<dbReference type="FunCoup" id="E1ZL81">
    <property type="interactions" value="69"/>
</dbReference>
<dbReference type="EMBL" id="GL433851">
    <property type="protein sequence ID" value="EFN53514.1"/>
    <property type="molecule type" value="Genomic_DNA"/>
</dbReference>
<keyword evidence="4" id="KW-0325">Glycoprotein</keyword>
<dbReference type="Gene3D" id="3.60.21.10">
    <property type="match status" value="3"/>
</dbReference>
<comment type="catalytic activity">
    <reaction evidence="5">
        <text>a phosphate monoester + H2O = an alcohol + phosphate</text>
        <dbReference type="Rhea" id="RHEA:15017"/>
        <dbReference type="ChEBI" id="CHEBI:15377"/>
        <dbReference type="ChEBI" id="CHEBI:30879"/>
        <dbReference type="ChEBI" id="CHEBI:43474"/>
        <dbReference type="ChEBI" id="CHEBI:67140"/>
        <dbReference type="EC" id="3.1.3.2"/>
    </reaction>
</comment>
<dbReference type="eggNOG" id="KOG1378">
    <property type="taxonomic scope" value="Eukaryota"/>
</dbReference>
<dbReference type="InterPro" id="IPR039331">
    <property type="entry name" value="PAPs-like"/>
</dbReference>
<dbReference type="Pfam" id="PF00149">
    <property type="entry name" value="Metallophos"/>
    <property type="match status" value="1"/>
</dbReference>
<dbReference type="SUPFAM" id="SSF49363">
    <property type="entry name" value="Purple acid phosphatase, N-terminal domain"/>
    <property type="match status" value="1"/>
</dbReference>
<evidence type="ECO:0000259" key="7">
    <source>
        <dbReference type="Pfam" id="PF00149"/>
    </source>
</evidence>
<gene>
    <name evidence="9" type="ORF">CHLNCDRAFT_58566</name>
</gene>
<feature type="domain" description="Calcineurin-like phosphoesterase" evidence="7">
    <location>
        <begin position="199"/>
        <end position="464"/>
    </location>
</feature>
<accession>E1ZL81</accession>
<proteinExistence type="inferred from homology"/>
<dbReference type="InterPro" id="IPR004843">
    <property type="entry name" value="Calcineurin-like_PHP"/>
</dbReference>
<dbReference type="CDD" id="cd00839">
    <property type="entry name" value="MPP_PAPs"/>
    <property type="match status" value="1"/>
</dbReference>
<dbReference type="PANTHER" id="PTHR22953:SF153">
    <property type="entry name" value="PURPLE ACID PHOSPHATASE"/>
    <property type="match status" value="1"/>
</dbReference>
<feature type="chain" id="PRO_5005127645" description="Purple acid phosphatase" evidence="5">
    <location>
        <begin position="21"/>
        <end position="629"/>
    </location>
</feature>
<dbReference type="Proteomes" id="UP000008141">
    <property type="component" value="Unassembled WGS sequence"/>
</dbReference>
<keyword evidence="3 5" id="KW-0378">Hydrolase</keyword>
<keyword evidence="2 5" id="KW-0732">Signal</keyword>
<comment type="similarity">
    <text evidence="1 5">Belongs to the metallophosphoesterase superfamily. Purple acid phosphatase family.</text>
</comment>
<dbReference type="KEGG" id="cvr:CHLNCDRAFT_58566"/>
<evidence type="ECO:0000256" key="4">
    <source>
        <dbReference type="ARBA" id="ARBA00023180"/>
    </source>
</evidence>
<dbReference type="GeneID" id="17352894"/>
<dbReference type="InterPro" id="IPR003961">
    <property type="entry name" value="FN3_dom"/>
</dbReference>
<dbReference type="RefSeq" id="XP_005845616.1">
    <property type="nucleotide sequence ID" value="XM_005845554.1"/>
</dbReference>
<evidence type="ECO:0000256" key="3">
    <source>
        <dbReference type="ARBA" id="ARBA00022801"/>
    </source>
</evidence>
<feature type="domain" description="Purple acid phosphatase N-terminal" evidence="8">
    <location>
        <begin position="71"/>
        <end position="175"/>
    </location>
</feature>
<dbReference type="InterPro" id="IPR008963">
    <property type="entry name" value="Purple_acid_Pase-like_N"/>
</dbReference>
<evidence type="ECO:0000259" key="8">
    <source>
        <dbReference type="Pfam" id="PF16656"/>
    </source>
</evidence>
<evidence type="ECO:0000256" key="6">
    <source>
        <dbReference type="SAM" id="MobiDB-lite"/>
    </source>
</evidence>
<dbReference type="InterPro" id="IPR015914">
    <property type="entry name" value="PAPs_N"/>
</dbReference>
<dbReference type="CDD" id="cd00063">
    <property type="entry name" value="FN3"/>
    <property type="match status" value="1"/>
</dbReference>
<feature type="region of interest" description="Disordered" evidence="6">
    <location>
        <begin position="322"/>
        <end position="344"/>
    </location>
</feature>
<dbReference type="AlphaFoldDB" id="E1ZL81"/>
<dbReference type="GO" id="GO:0003993">
    <property type="term" value="F:acid phosphatase activity"/>
    <property type="evidence" value="ECO:0007669"/>
    <property type="project" value="UniProtKB-EC"/>
</dbReference>
<organism evidence="10">
    <name type="scientific">Chlorella variabilis</name>
    <name type="common">Green alga</name>
    <dbReference type="NCBI Taxonomy" id="554065"/>
    <lineage>
        <taxon>Eukaryota</taxon>
        <taxon>Viridiplantae</taxon>
        <taxon>Chlorophyta</taxon>
        <taxon>core chlorophytes</taxon>
        <taxon>Trebouxiophyceae</taxon>
        <taxon>Chlorellales</taxon>
        <taxon>Chlorellaceae</taxon>
        <taxon>Chlorella clade</taxon>
        <taxon>Chlorella</taxon>
    </lineage>
</organism>
<evidence type="ECO:0000313" key="9">
    <source>
        <dbReference type="EMBL" id="EFN53514.1"/>
    </source>
</evidence>
<dbReference type="OrthoDB" id="407721at2759"/>
<dbReference type="GO" id="GO:0046872">
    <property type="term" value="F:metal ion binding"/>
    <property type="evidence" value="ECO:0007669"/>
    <property type="project" value="InterPro"/>
</dbReference>
<dbReference type="EC" id="3.1.3.2" evidence="5"/>
<reference evidence="9 10" key="1">
    <citation type="journal article" date="2010" name="Plant Cell">
        <title>The Chlorella variabilis NC64A genome reveals adaptation to photosymbiosis, coevolution with viruses, and cryptic sex.</title>
        <authorList>
            <person name="Blanc G."/>
            <person name="Duncan G."/>
            <person name="Agarkova I."/>
            <person name="Borodovsky M."/>
            <person name="Gurnon J."/>
            <person name="Kuo A."/>
            <person name="Lindquist E."/>
            <person name="Lucas S."/>
            <person name="Pangilinan J."/>
            <person name="Polle J."/>
            <person name="Salamov A."/>
            <person name="Terry A."/>
            <person name="Yamada T."/>
            <person name="Dunigan D.D."/>
            <person name="Grigoriev I.V."/>
            <person name="Claverie J.M."/>
            <person name="Van Etten J.L."/>
        </authorList>
    </citation>
    <scope>NUCLEOTIDE SEQUENCE [LARGE SCALE GENOMIC DNA]</scope>
    <source>
        <strain evidence="9 10">NC64A</strain>
    </source>
</reference>
<dbReference type="PANTHER" id="PTHR22953">
    <property type="entry name" value="ACID PHOSPHATASE RELATED"/>
    <property type="match status" value="1"/>
</dbReference>
<evidence type="ECO:0000256" key="5">
    <source>
        <dbReference type="RuleBase" id="RU361203"/>
    </source>
</evidence>
<dbReference type="InParanoid" id="E1ZL81"/>
<evidence type="ECO:0000256" key="1">
    <source>
        <dbReference type="ARBA" id="ARBA00008723"/>
    </source>
</evidence>
<dbReference type="InterPro" id="IPR041792">
    <property type="entry name" value="MPP_PAP"/>
</dbReference>
<protein>
    <recommendedName>
        <fullName evidence="5">Purple acid phosphatase</fullName>
        <ecNumber evidence="5">3.1.3.2</ecNumber>
    </recommendedName>
</protein>
<dbReference type="Pfam" id="PF16656">
    <property type="entry name" value="Pur_ac_phosph_N"/>
    <property type="match status" value="1"/>
</dbReference>
<evidence type="ECO:0000313" key="10">
    <source>
        <dbReference type="Proteomes" id="UP000008141"/>
    </source>
</evidence>
<dbReference type="OMA" id="ARGCACH"/>
<evidence type="ECO:0000256" key="2">
    <source>
        <dbReference type="ARBA" id="ARBA00022729"/>
    </source>
</evidence>
<feature type="compositionally biased region" description="Basic residues" evidence="6">
    <location>
        <begin position="323"/>
        <end position="332"/>
    </location>
</feature>
<sequence length="629" mass="67912">MPHSALLSWLLLLLLCGARGCACHGGGGRHLRLSVQPNDTQISNDPGLDPAVTDFELDDPRVARTAVGWEPEGVHLTLWTRDSVLVSWQTGEPRVAPASSPPEPHDAAEVAGVVRYGEAPGRYTQTVSDGTDVTYAYAYDEAAGGMAYQSPILHHVLLKGLQAGQTYYYRVGGRHPNGTATPDGKEFSFAMPAAPPAQLRVGIIGDPGQTHNTSTTLQHLAASQPDVVLVLGDLSYADLYFSNDTSNAWSFPSPPSTQQLRWDSWARLFEPLLASVPAIYIGGNHEVEHQPNNATFAAFNARYPQPKASTAPRCFCGLPCHQPRPRQPRHRPPQGPSTINTTPNNASHYLNASNHLQFVNTSDYEVQGGYWSVQLPWMHVIALNNYLPHDPASQQYKWAAAELAAVDRTATPWLVVVMHGAPRTTYAPPWGGMFKELEEFMAHYEPLFYGAQVDLVLSGHVHSYERSLPLFNYSVDPCGPAYIVVGDGGNAEGPEQHFVDVDPPDWCTNTSLVKLPSYQPTMTGEPTLVFYPDGSYCPTSQPAYSAFREPSFGHGLLLVRDGGTADWSWQRNQEGEARVADRVTLLRGGGCPQAARQAGGRGGGGERHVAAAGGLPLAAGAAAGAAMQA</sequence>
<dbReference type="InterPro" id="IPR029052">
    <property type="entry name" value="Metallo-depent_PP-like"/>
</dbReference>
<keyword evidence="10" id="KW-1185">Reference proteome</keyword>
<feature type="signal peptide" evidence="5">
    <location>
        <begin position="1"/>
        <end position="20"/>
    </location>
</feature>
<dbReference type="Gene3D" id="2.60.40.380">
    <property type="entry name" value="Purple acid phosphatase-like, N-terminal"/>
    <property type="match status" value="1"/>
</dbReference>
<name>E1ZL81_CHLVA</name>
<dbReference type="SUPFAM" id="SSF56300">
    <property type="entry name" value="Metallo-dependent phosphatases"/>
    <property type="match status" value="1"/>
</dbReference>